<feature type="chain" id="PRO_5046242139" evidence="1">
    <location>
        <begin position="24"/>
        <end position="202"/>
    </location>
</feature>
<dbReference type="RefSeq" id="WP_380112821.1">
    <property type="nucleotide sequence ID" value="NZ_JBHSIU010000004.1"/>
</dbReference>
<evidence type="ECO:0000256" key="1">
    <source>
        <dbReference type="SAM" id="SignalP"/>
    </source>
</evidence>
<dbReference type="EMBL" id="JBHSIU010000004">
    <property type="protein sequence ID" value="MFC4996602.1"/>
    <property type="molecule type" value="Genomic_DNA"/>
</dbReference>
<evidence type="ECO:0000313" key="3">
    <source>
        <dbReference type="Proteomes" id="UP001595912"/>
    </source>
</evidence>
<keyword evidence="1" id="KW-0732">Signal</keyword>
<organism evidence="2 3">
    <name type="scientific">Dactylosporangium cerinum</name>
    <dbReference type="NCBI Taxonomy" id="1434730"/>
    <lineage>
        <taxon>Bacteria</taxon>
        <taxon>Bacillati</taxon>
        <taxon>Actinomycetota</taxon>
        <taxon>Actinomycetes</taxon>
        <taxon>Micromonosporales</taxon>
        <taxon>Micromonosporaceae</taxon>
        <taxon>Dactylosporangium</taxon>
    </lineage>
</organism>
<feature type="signal peptide" evidence="1">
    <location>
        <begin position="1"/>
        <end position="23"/>
    </location>
</feature>
<accession>A0ABV9VKV9</accession>
<reference evidence="3" key="1">
    <citation type="journal article" date="2019" name="Int. J. Syst. Evol. Microbiol.">
        <title>The Global Catalogue of Microorganisms (GCM) 10K type strain sequencing project: providing services to taxonomists for standard genome sequencing and annotation.</title>
        <authorList>
            <consortium name="The Broad Institute Genomics Platform"/>
            <consortium name="The Broad Institute Genome Sequencing Center for Infectious Disease"/>
            <person name="Wu L."/>
            <person name="Ma J."/>
        </authorList>
    </citation>
    <scope>NUCLEOTIDE SEQUENCE [LARGE SCALE GENOMIC DNA]</scope>
    <source>
        <strain evidence="3">CGMCC 4.7152</strain>
    </source>
</reference>
<sequence>MKRTLIALTLILTAVLIPATASAEPSARPSVKAATLEAAKDAVADRIDKRLDALKKFETGLAAAKQIQAGHRDTLAKLIADQRAGLTALKTKVKGETTGAAVKDDAQSMVFDYRVFVLTGPKVRLTAAIDTELAVVAKLRTQPGADTAKLDAIEATLKGKVDTLLALKPGPDGDALRAQVQQVRAAAKSAHADLKALRKTKK</sequence>
<evidence type="ECO:0000313" key="2">
    <source>
        <dbReference type="EMBL" id="MFC4996602.1"/>
    </source>
</evidence>
<proteinExistence type="predicted"/>
<name>A0ABV9VKV9_9ACTN</name>
<protein>
    <submittedName>
        <fullName evidence="2">Uncharacterized protein</fullName>
    </submittedName>
</protein>
<gene>
    <name evidence="2" type="ORF">ACFPIJ_02035</name>
</gene>
<dbReference type="Proteomes" id="UP001595912">
    <property type="component" value="Unassembled WGS sequence"/>
</dbReference>
<comment type="caution">
    <text evidence="2">The sequence shown here is derived from an EMBL/GenBank/DDBJ whole genome shotgun (WGS) entry which is preliminary data.</text>
</comment>
<keyword evidence="3" id="KW-1185">Reference proteome</keyword>